<proteinExistence type="predicted"/>
<dbReference type="Proteomes" id="UP001562457">
    <property type="component" value="Unassembled WGS sequence"/>
</dbReference>
<dbReference type="RefSeq" id="WP_034347795.1">
    <property type="nucleotide sequence ID" value="NZ_BAAFHN010000046.1"/>
</dbReference>
<evidence type="ECO:0000313" key="1">
    <source>
        <dbReference type="EMBL" id="GAB0173577.1"/>
    </source>
</evidence>
<organism evidence="2 3">
    <name type="scientific">Helicobacter trogontum</name>
    <dbReference type="NCBI Taxonomy" id="50960"/>
    <lineage>
        <taxon>Bacteria</taxon>
        <taxon>Pseudomonadati</taxon>
        <taxon>Campylobacterota</taxon>
        <taxon>Epsilonproteobacteria</taxon>
        <taxon>Campylobacterales</taxon>
        <taxon>Helicobacteraceae</taxon>
        <taxon>Helicobacter</taxon>
    </lineage>
</organism>
<dbReference type="OrthoDB" id="9976487at2"/>
<gene>
    <name evidence="2" type="ORF">LS81_010300</name>
    <name evidence="1" type="ORF">NHP164001_15970</name>
</gene>
<sequence length="179" mass="21159">MSKKSEYHIRLENENNNFISSLKHETNSSINIIINTIISNYMRQHTHTNSIASIYNKNNTKEVKEIRLKLSIDEYEFLKRSADMNGHNSVTKEAKFRLLNTLHNEKFYTAKETQLFIELRTEINILGRNINQLLRYIQSKNILRIDTQNISKTMNTIYKKIDDLAKELEEIILRTNGRI</sequence>
<reference evidence="1 4" key="2">
    <citation type="submission" date="2024-06" db="EMBL/GenBank/DDBJ databases">
        <title>Draft genome sequence of Helicobacter trogontum NHP16-4001.</title>
        <authorList>
            <person name="Rimbara E."/>
            <person name="Suzuki M."/>
        </authorList>
    </citation>
    <scope>NUCLEOTIDE SEQUENCE [LARGE SCALE GENOMIC DNA]</scope>
    <source>
        <strain evidence="1 4">NHP16-4001</strain>
    </source>
</reference>
<evidence type="ECO:0000313" key="4">
    <source>
        <dbReference type="Proteomes" id="UP001562457"/>
    </source>
</evidence>
<dbReference type="Proteomes" id="UP000029878">
    <property type="component" value="Unassembled WGS sequence"/>
</dbReference>
<comment type="caution">
    <text evidence="2">The sequence shown here is derived from an EMBL/GenBank/DDBJ whole genome shotgun (WGS) entry which is preliminary data.</text>
</comment>
<protein>
    <recommendedName>
        <fullName evidence="5">Plasmid mobilization relaxosome protein MobC</fullName>
    </recommendedName>
</protein>
<dbReference type="EMBL" id="BAAFHN010000046">
    <property type="protein sequence ID" value="GAB0173577.1"/>
    <property type="molecule type" value="Genomic_DNA"/>
</dbReference>
<dbReference type="AlphaFoldDB" id="A0A4U8S250"/>
<name>A0A4U8S250_9HELI</name>
<dbReference type="EMBL" id="JRPL02000050">
    <property type="protein sequence ID" value="TLD79739.1"/>
    <property type="molecule type" value="Genomic_DNA"/>
</dbReference>
<reference evidence="2 3" key="1">
    <citation type="journal article" date="2014" name="Genome Announc.">
        <title>Draft genome sequences of eight enterohepatic helicobacter species isolated from both laboratory and wild rodents.</title>
        <authorList>
            <person name="Sheh A."/>
            <person name="Shen Z."/>
            <person name="Fox J.G."/>
        </authorList>
    </citation>
    <scope>NUCLEOTIDE SEQUENCE [LARGE SCALE GENOMIC DNA]</scope>
    <source>
        <strain evidence="2 3">ATCC 700114</strain>
    </source>
</reference>
<evidence type="ECO:0000313" key="2">
    <source>
        <dbReference type="EMBL" id="TLD79739.1"/>
    </source>
</evidence>
<keyword evidence="4" id="KW-1185">Reference proteome</keyword>
<evidence type="ECO:0008006" key="5">
    <source>
        <dbReference type="Google" id="ProtNLM"/>
    </source>
</evidence>
<evidence type="ECO:0000313" key="3">
    <source>
        <dbReference type="Proteomes" id="UP000029878"/>
    </source>
</evidence>
<accession>A0A4U8S250</accession>